<dbReference type="KEGG" id="csr:Cspa_c19130"/>
<dbReference type="Gene3D" id="6.10.340.10">
    <property type="match status" value="1"/>
</dbReference>
<dbReference type="eggNOG" id="COG2205">
    <property type="taxonomic scope" value="Bacteria"/>
</dbReference>
<organism evidence="17 18">
    <name type="scientific">Clostridium saccharoperbutylacetonicum N1-4(HMT)</name>
    <dbReference type="NCBI Taxonomy" id="931276"/>
    <lineage>
        <taxon>Bacteria</taxon>
        <taxon>Bacillati</taxon>
        <taxon>Bacillota</taxon>
        <taxon>Clostridia</taxon>
        <taxon>Eubacteriales</taxon>
        <taxon>Clostridiaceae</taxon>
        <taxon>Clostridium</taxon>
    </lineage>
</organism>
<keyword evidence="7 14" id="KW-0812">Transmembrane</keyword>
<feature type="domain" description="HAMP" evidence="16">
    <location>
        <begin position="188"/>
        <end position="240"/>
    </location>
</feature>
<feature type="transmembrane region" description="Helical" evidence="14">
    <location>
        <begin position="12"/>
        <end position="34"/>
    </location>
</feature>
<proteinExistence type="predicted"/>
<evidence type="ECO:0000256" key="10">
    <source>
        <dbReference type="ARBA" id="ARBA00022840"/>
    </source>
</evidence>
<dbReference type="GO" id="GO:0000155">
    <property type="term" value="F:phosphorelay sensor kinase activity"/>
    <property type="evidence" value="ECO:0007669"/>
    <property type="project" value="InterPro"/>
</dbReference>
<dbReference type="PROSITE" id="PS50109">
    <property type="entry name" value="HIS_KIN"/>
    <property type="match status" value="1"/>
</dbReference>
<gene>
    <name evidence="17" type="ORF">Cspa_c19130</name>
</gene>
<reference evidence="17 18" key="1">
    <citation type="submission" date="2013-02" db="EMBL/GenBank/DDBJ databases">
        <title>Genome sequence of Clostridium saccharoperbutylacetonicum N1-4(HMT).</title>
        <authorList>
            <person name="Poehlein A."/>
            <person name="Daniel R."/>
        </authorList>
    </citation>
    <scope>NUCLEOTIDE SEQUENCE [LARGE SCALE GENOMIC DNA]</scope>
    <source>
        <strain evidence="18">N1-4(HMT)</strain>
    </source>
</reference>
<dbReference type="Gene3D" id="1.10.287.130">
    <property type="match status" value="1"/>
</dbReference>
<evidence type="ECO:0000313" key="18">
    <source>
        <dbReference type="Proteomes" id="UP000011728"/>
    </source>
</evidence>
<dbReference type="InterPro" id="IPR036890">
    <property type="entry name" value="HATPase_C_sf"/>
</dbReference>
<dbReference type="InterPro" id="IPR036097">
    <property type="entry name" value="HisK_dim/P_sf"/>
</dbReference>
<dbReference type="SMART" id="SM00388">
    <property type="entry name" value="HisKA"/>
    <property type="match status" value="1"/>
</dbReference>
<evidence type="ECO:0000256" key="13">
    <source>
        <dbReference type="ARBA" id="ARBA00023136"/>
    </source>
</evidence>
<evidence type="ECO:0000256" key="6">
    <source>
        <dbReference type="ARBA" id="ARBA00022679"/>
    </source>
</evidence>
<dbReference type="InterPro" id="IPR003594">
    <property type="entry name" value="HATPase_dom"/>
</dbReference>
<dbReference type="Pfam" id="PF00512">
    <property type="entry name" value="HisKA"/>
    <property type="match status" value="1"/>
</dbReference>
<keyword evidence="8" id="KW-0547">Nucleotide-binding</keyword>
<dbReference type="GO" id="GO:0005886">
    <property type="term" value="C:plasma membrane"/>
    <property type="evidence" value="ECO:0007669"/>
    <property type="project" value="UniProtKB-SubCell"/>
</dbReference>
<dbReference type="OrthoDB" id="335833at2"/>
<evidence type="ECO:0000256" key="1">
    <source>
        <dbReference type="ARBA" id="ARBA00000085"/>
    </source>
</evidence>
<dbReference type="InterPro" id="IPR003661">
    <property type="entry name" value="HisK_dim/P_dom"/>
</dbReference>
<evidence type="ECO:0000256" key="2">
    <source>
        <dbReference type="ARBA" id="ARBA00004651"/>
    </source>
</evidence>
<dbReference type="eggNOG" id="COG3850">
    <property type="taxonomic scope" value="Bacteria"/>
</dbReference>
<evidence type="ECO:0000256" key="11">
    <source>
        <dbReference type="ARBA" id="ARBA00022989"/>
    </source>
</evidence>
<dbReference type="InterPro" id="IPR005467">
    <property type="entry name" value="His_kinase_dom"/>
</dbReference>
<evidence type="ECO:0000256" key="8">
    <source>
        <dbReference type="ARBA" id="ARBA00022741"/>
    </source>
</evidence>
<evidence type="ECO:0000313" key="17">
    <source>
        <dbReference type="EMBL" id="AGF55683.1"/>
    </source>
</evidence>
<dbReference type="SUPFAM" id="SSF47384">
    <property type="entry name" value="Homodimeric domain of signal transducing histidine kinase"/>
    <property type="match status" value="1"/>
</dbReference>
<keyword evidence="10" id="KW-0067">ATP-binding</keyword>
<evidence type="ECO:0000256" key="5">
    <source>
        <dbReference type="ARBA" id="ARBA00022553"/>
    </source>
</evidence>
<dbReference type="CDD" id="cd00082">
    <property type="entry name" value="HisKA"/>
    <property type="match status" value="1"/>
</dbReference>
<keyword evidence="6" id="KW-0808">Transferase</keyword>
<evidence type="ECO:0000256" key="14">
    <source>
        <dbReference type="SAM" id="Phobius"/>
    </source>
</evidence>
<dbReference type="Pfam" id="PF02518">
    <property type="entry name" value="HATPase_c"/>
    <property type="match status" value="1"/>
</dbReference>
<dbReference type="GO" id="GO:0005524">
    <property type="term" value="F:ATP binding"/>
    <property type="evidence" value="ECO:0007669"/>
    <property type="project" value="UniProtKB-KW"/>
</dbReference>
<dbReference type="RefSeq" id="WP_015392004.1">
    <property type="nucleotide sequence ID" value="NC_020291.1"/>
</dbReference>
<sequence>MTIKKRLFISNLLMIAIPAILGLIMVGGTIFGVMEIMGEHDPNEKFFYESMDKINKLTNKWSENMNFDKMKEDIDKFNDKNKDRNISLRVYEGQNLVYPLSNAEDTSILDTALAKNDNHMLIMDNVAIYKETVGKYNVVIEDTDFTHYNKENSKVYDRVIYTLGIVMLFLVIAIILFTNRFLTSFVFKRIITPLETLVYGVHQIRDGNLNYYIDYNENDEFQEICSDFNEMAKRLLDSVKARQKDEANRKELIAGISHDLRTPLTSIKAYVEGLETGVASTPESQKRYLETIKNKTNDLEHIVSQLFLFSKLDIGEFPLYLEKVNIGKELLSIAINLFEEYKEKGLIITMMENVKDVYIEADIVQLRNAVVNILENSVKYKNKEQGRMKISCKEKDNYVEIKLEDNGPGVSEEALEKLFDVFYRTDPSRSNPSKGSGLGLSITAKILEQLGGAIKAENVAEGGLAIIMTLPKYINNKSKNN</sequence>
<comment type="catalytic activity">
    <reaction evidence="1">
        <text>ATP + protein L-histidine = ADP + protein N-phospho-L-histidine.</text>
        <dbReference type="EC" id="2.7.13.3"/>
    </reaction>
</comment>
<dbReference type="InterPro" id="IPR050398">
    <property type="entry name" value="HssS/ArlS-like"/>
</dbReference>
<keyword evidence="18" id="KW-1185">Reference proteome</keyword>
<keyword evidence="13 14" id="KW-0472">Membrane</keyword>
<dbReference type="SUPFAM" id="SSF158472">
    <property type="entry name" value="HAMP domain-like"/>
    <property type="match status" value="1"/>
</dbReference>
<dbReference type="SMART" id="SM00304">
    <property type="entry name" value="HAMP"/>
    <property type="match status" value="1"/>
</dbReference>
<dbReference type="InterPro" id="IPR004358">
    <property type="entry name" value="Sig_transdc_His_kin-like_C"/>
</dbReference>
<dbReference type="PATRIC" id="fig|931276.5.peg.1902"/>
<protein>
    <recommendedName>
        <fullName evidence="3">histidine kinase</fullName>
        <ecNumber evidence="3">2.7.13.3</ecNumber>
    </recommendedName>
</protein>
<evidence type="ECO:0000259" key="16">
    <source>
        <dbReference type="PROSITE" id="PS50885"/>
    </source>
</evidence>
<dbReference type="SMART" id="SM00387">
    <property type="entry name" value="HATPase_c"/>
    <property type="match status" value="1"/>
</dbReference>
<dbReference type="AlphaFoldDB" id="M1MH78"/>
<dbReference type="PRINTS" id="PR00344">
    <property type="entry name" value="BCTRLSENSOR"/>
</dbReference>
<keyword evidence="4" id="KW-1003">Cell membrane</keyword>
<keyword evidence="12" id="KW-0902">Two-component regulatory system</keyword>
<evidence type="ECO:0000256" key="3">
    <source>
        <dbReference type="ARBA" id="ARBA00012438"/>
    </source>
</evidence>
<dbReference type="CDD" id="cd06225">
    <property type="entry name" value="HAMP"/>
    <property type="match status" value="1"/>
</dbReference>
<evidence type="ECO:0000256" key="12">
    <source>
        <dbReference type="ARBA" id="ARBA00023012"/>
    </source>
</evidence>
<comment type="subcellular location">
    <subcellularLocation>
        <location evidence="2">Cell membrane</location>
        <topology evidence="2">Multi-pass membrane protein</topology>
    </subcellularLocation>
</comment>
<dbReference type="PROSITE" id="PS50885">
    <property type="entry name" value="HAMP"/>
    <property type="match status" value="1"/>
</dbReference>
<dbReference type="EC" id="2.7.13.3" evidence="3"/>
<dbReference type="PANTHER" id="PTHR45528:SF1">
    <property type="entry name" value="SENSOR HISTIDINE KINASE CPXA"/>
    <property type="match status" value="1"/>
</dbReference>
<name>M1MH78_9CLOT</name>
<dbReference type="SUPFAM" id="SSF55874">
    <property type="entry name" value="ATPase domain of HSP90 chaperone/DNA topoisomerase II/histidine kinase"/>
    <property type="match status" value="1"/>
</dbReference>
<dbReference type="Proteomes" id="UP000011728">
    <property type="component" value="Chromosome"/>
</dbReference>
<dbReference type="PANTHER" id="PTHR45528">
    <property type="entry name" value="SENSOR HISTIDINE KINASE CPXA"/>
    <property type="match status" value="1"/>
</dbReference>
<evidence type="ECO:0000256" key="9">
    <source>
        <dbReference type="ARBA" id="ARBA00022777"/>
    </source>
</evidence>
<dbReference type="InterPro" id="IPR003660">
    <property type="entry name" value="HAMP_dom"/>
</dbReference>
<keyword evidence="5" id="KW-0597">Phosphoprotein</keyword>
<dbReference type="Gene3D" id="3.30.565.10">
    <property type="entry name" value="Histidine kinase-like ATPase, C-terminal domain"/>
    <property type="match status" value="1"/>
</dbReference>
<dbReference type="HOGENOM" id="CLU_000445_89_6_9"/>
<keyword evidence="11 14" id="KW-1133">Transmembrane helix</keyword>
<evidence type="ECO:0000256" key="4">
    <source>
        <dbReference type="ARBA" id="ARBA00022475"/>
    </source>
</evidence>
<dbReference type="EMBL" id="CP004121">
    <property type="protein sequence ID" value="AGF55683.1"/>
    <property type="molecule type" value="Genomic_DNA"/>
</dbReference>
<evidence type="ECO:0000256" key="7">
    <source>
        <dbReference type="ARBA" id="ARBA00022692"/>
    </source>
</evidence>
<keyword evidence="9 17" id="KW-0418">Kinase</keyword>
<accession>M1MH78</accession>
<dbReference type="Pfam" id="PF00672">
    <property type="entry name" value="HAMP"/>
    <property type="match status" value="1"/>
</dbReference>
<evidence type="ECO:0000259" key="15">
    <source>
        <dbReference type="PROSITE" id="PS50109"/>
    </source>
</evidence>
<feature type="domain" description="Histidine kinase" evidence="15">
    <location>
        <begin position="255"/>
        <end position="474"/>
    </location>
</feature>
<feature type="transmembrane region" description="Helical" evidence="14">
    <location>
        <begin position="159"/>
        <end position="179"/>
    </location>
</feature>